<name>A0A917P8B9_9DEIO</name>
<sequence>MQFWLLGLDAAQGHLRQRGFVRTPSRHGSSVHTLDRLALHSRGLWLHLPDCTVHYLRPRQAFYRLPAGTRPDEARQPSDPRRTRHLTRADGLHLLQPYLLEHECWIATHAGEGHRAQQLRQPLPPPVRRLIPAWTAWTADRHADTWQPGQPHDRTRTPPTFRLVTSPPA</sequence>
<dbReference type="Proteomes" id="UP000635726">
    <property type="component" value="Unassembled WGS sequence"/>
</dbReference>
<organism evidence="2 3">
    <name type="scientific">Deinococcus aquiradiocola</name>
    <dbReference type="NCBI Taxonomy" id="393059"/>
    <lineage>
        <taxon>Bacteria</taxon>
        <taxon>Thermotogati</taxon>
        <taxon>Deinococcota</taxon>
        <taxon>Deinococci</taxon>
        <taxon>Deinococcales</taxon>
        <taxon>Deinococcaceae</taxon>
        <taxon>Deinococcus</taxon>
    </lineage>
</organism>
<comment type="caution">
    <text evidence="2">The sequence shown here is derived from an EMBL/GenBank/DDBJ whole genome shotgun (WGS) entry which is preliminary data.</text>
</comment>
<proteinExistence type="predicted"/>
<reference evidence="2" key="1">
    <citation type="journal article" date="2014" name="Int. J. Syst. Evol. Microbiol.">
        <title>Complete genome sequence of Corynebacterium casei LMG S-19264T (=DSM 44701T), isolated from a smear-ripened cheese.</title>
        <authorList>
            <consortium name="US DOE Joint Genome Institute (JGI-PGF)"/>
            <person name="Walter F."/>
            <person name="Albersmeier A."/>
            <person name="Kalinowski J."/>
            <person name="Ruckert C."/>
        </authorList>
    </citation>
    <scope>NUCLEOTIDE SEQUENCE</scope>
    <source>
        <strain evidence="2">JCM 14371</strain>
    </source>
</reference>
<reference evidence="2" key="2">
    <citation type="submission" date="2020-09" db="EMBL/GenBank/DDBJ databases">
        <authorList>
            <person name="Sun Q."/>
            <person name="Ohkuma M."/>
        </authorList>
    </citation>
    <scope>NUCLEOTIDE SEQUENCE</scope>
    <source>
        <strain evidence="2">JCM 14371</strain>
    </source>
</reference>
<evidence type="ECO:0000256" key="1">
    <source>
        <dbReference type="SAM" id="MobiDB-lite"/>
    </source>
</evidence>
<evidence type="ECO:0000313" key="3">
    <source>
        <dbReference type="Proteomes" id="UP000635726"/>
    </source>
</evidence>
<keyword evidence="3" id="KW-1185">Reference proteome</keyword>
<dbReference type="RefSeq" id="WP_188961017.1">
    <property type="nucleotide sequence ID" value="NZ_BMOE01000002.1"/>
</dbReference>
<dbReference type="EMBL" id="BMOE01000002">
    <property type="protein sequence ID" value="GGJ66537.1"/>
    <property type="molecule type" value="Genomic_DNA"/>
</dbReference>
<protein>
    <submittedName>
        <fullName evidence="2">Uncharacterized protein</fullName>
    </submittedName>
</protein>
<gene>
    <name evidence="2" type="ORF">GCM10008939_08320</name>
</gene>
<dbReference type="AlphaFoldDB" id="A0A917P8B9"/>
<accession>A0A917P8B9</accession>
<feature type="region of interest" description="Disordered" evidence="1">
    <location>
        <begin position="142"/>
        <end position="169"/>
    </location>
</feature>
<evidence type="ECO:0000313" key="2">
    <source>
        <dbReference type="EMBL" id="GGJ66537.1"/>
    </source>
</evidence>